<evidence type="ECO:0000259" key="14">
    <source>
        <dbReference type="PROSITE" id="PS50102"/>
    </source>
</evidence>
<keyword evidence="8 13" id="KW-1133">Transmembrane helix</keyword>
<dbReference type="Gene3D" id="3.30.70.330">
    <property type="match status" value="1"/>
</dbReference>
<reference evidence="16" key="1">
    <citation type="submission" date="2022-12" db="EMBL/GenBank/DDBJ databases">
        <authorList>
            <person name="Brejova B."/>
        </authorList>
    </citation>
    <scope>NUCLEOTIDE SEQUENCE</scope>
</reference>
<keyword evidence="9 13" id="KW-0472">Membrane</keyword>
<dbReference type="PANTHER" id="PTHR45649">
    <property type="entry name" value="AMINO-ACID PERMEASE BAT1"/>
    <property type="match status" value="1"/>
</dbReference>
<evidence type="ECO:0000259" key="15">
    <source>
        <dbReference type="PROSITE" id="PS50103"/>
    </source>
</evidence>
<dbReference type="GO" id="GO:0016020">
    <property type="term" value="C:membrane"/>
    <property type="evidence" value="ECO:0007669"/>
    <property type="project" value="UniProtKB-SubCell"/>
</dbReference>
<dbReference type="CDD" id="cd12287">
    <property type="entry name" value="RRM_U2AF35_like"/>
    <property type="match status" value="1"/>
</dbReference>
<feature type="transmembrane region" description="Helical" evidence="13">
    <location>
        <begin position="473"/>
        <end position="491"/>
    </location>
</feature>
<keyword evidence="6 11" id="KW-0863">Zinc-finger</keyword>
<evidence type="ECO:0000256" key="10">
    <source>
        <dbReference type="PROSITE-ProRule" id="PRU00176"/>
    </source>
</evidence>
<evidence type="ECO:0000256" key="12">
    <source>
        <dbReference type="SAM" id="MobiDB-lite"/>
    </source>
</evidence>
<keyword evidence="3 13" id="KW-0812">Transmembrane</keyword>
<dbReference type="PANTHER" id="PTHR45649:SF29">
    <property type="entry name" value="AMINO ACID TRANSPORTER (EUROFUNG)"/>
    <property type="match status" value="1"/>
</dbReference>
<dbReference type="Pfam" id="PF13520">
    <property type="entry name" value="AA_permease_2"/>
    <property type="match status" value="2"/>
</dbReference>
<feature type="transmembrane region" description="Helical" evidence="13">
    <location>
        <begin position="186"/>
        <end position="205"/>
    </location>
</feature>
<accession>A0A9W4TVP9</accession>
<gene>
    <name evidence="16" type="ORF">CANVERA_P2438</name>
</gene>
<dbReference type="InterPro" id="IPR012677">
    <property type="entry name" value="Nucleotide-bd_a/b_plait_sf"/>
</dbReference>
<dbReference type="PROSITE" id="PS50103">
    <property type="entry name" value="ZF_C3H1"/>
    <property type="match status" value="1"/>
</dbReference>
<dbReference type="InterPro" id="IPR002293">
    <property type="entry name" value="AA/rel_permease1"/>
</dbReference>
<name>A0A9W4TVP9_9ASCO</name>
<keyword evidence="10" id="KW-0694">RNA-binding</keyword>
<feature type="transmembrane region" description="Helical" evidence="13">
    <location>
        <begin position="399"/>
        <end position="420"/>
    </location>
</feature>
<dbReference type="Pfam" id="PF00076">
    <property type="entry name" value="RRM_1"/>
    <property type="match status" value="1"/>
</dbReference>
<feature type="transmembrane region" description="Helical" evidence="13">
    <location>
        <begin position="96"/>
        <end position="119"/>
    </location>
</feature>
<feature type="domain" description="C3H1-type" evidence="15">
    <location>
        <begin position="650"/>
        <end position="677"/>
    </location>
</feature>
<protein>
    <submittedName>
        <fullName evidence="16">Uncharacterized protein</fullName>
    </submittedName>
</protein>
<evidence type="ECO:0000256" key="11">
    <source>
        <dbReference type="PROSITE-ProRule" id="PRU00723"/>
    </source>
</evidence>
<evidence type="ECO:0000313" key="16">
    <source>
        <dbReference type="EMBL" id="CAI5757926.1"/>
    </source>
</evidence>
<dbReference type="GO" id="GO:0000398">
    <property type="term" value="P:mRNA splicing, via spliceosome"/>
    <property type="evidence" value="ECO:0007669"/>
    <property type="project" value="InterPro"/>
</dbReference>
<keyword evidence="5" id="KW-0677">Repeat</keyword>
<evidence type="ECO:0000256" key="3">
    <source>
        <dbReference type="ARBA" id="ARBA00022692"/>
    </source>
</evidence>
<keyword evidence="4 11" id="KW-0479">Metal-binding</keyword>
<evidence type="ECO:0000256" key="7">
    <source>
        <dbReference type="ARBA" id="ARBA00022833"/>
    </source>
</evidence>
<dbReference type="InterPro" id="IPR000504">
    <property type="entry name" value="RRM_dom"/>
</dbReference>
<sequence>MKSGTQSLNLSPVMSQVHVDDLNITSILSNKDIIINVDHVIDSDEAMILAMGYKQELKREFSLWTIFAVSFAVLGLLPSIAACFEYQQLVIGMSPLPWIIAIIFITSVALSMAEIASAFPCSAGTPYAVSQLAPKKYQAYLTWFTCWSNWMCQITAAPSVSWSCASLMLALYSLTDQNYTPTAGHVYGLTTGVMVVCGLICTLPTKYVSQIGSFGTICNIVFLTVVFVMILAGNDRIEISNVTEKFNKNAVACLAEECSNASIAVPRAIVMTSTIGGGVGFLFMIAIAYTLVDLNQIAEDPQGLGQPFVTYLSQIMKYKLVVAATSLTAVSSFFMSQNCLLAASRVTYAYSRDGLFPLSRFWKQVSPLTQTPIYAVVINVLLGQLFLLLMFAGDVAIGAIFSVGGIAGFVSFTVPTLLKITYSRKTFKRGPWNLGKYSEPIGWVTVSFVGLMIPILCFPYVVGSNLNPVEMNWTCVVFFGPLLIATIWFVVDAHKWYVGPKSNLDESDLVYGKEDTDDYEEEAQSLHISSACRHGEKCSKKHIKPTTSKTILIHNLYENPKLNKNNNIDEIDSNRLQDDFNQFYIDIFKHFSLIAEVQSIVVCENENNHLNGNVYVKFYNSSDAAMANTSLNQQWFNNRPIHCELTPVDNFNEAHCRAYDMNNCERGELCNYMHIRQPSEELKQKLFKSQDKYYIEKKINSLKQQLEEEKKMYGEQQDTNNNTTSTTSLLQQLM</sequence>
<evidence type="ECO:0000256" key="9">
    <source>
        <dbReference type="ARBA" id="ARBA00023136"/>
    </source>
</evidence>
<comment type="subcellular location">
    <subcellularLocation>
        <location evidence="1">Membrane</location>
        <topology evidence="1">Multi-pass membrane protein</topology>
    </subcellularLocation>
</comment>
<dbReference type="SUPFAM" id="SSF54928">
    <property type="entry name" value="RNA-binding domain, RBD"/>
    <property type="match status" value="1"/>
</dbReference>
<keyword evidence="2" id="KW-0813">Transport</keyword>
<dbReference type="InterPro" id="IPR009145">
    <property type="entry name" value="U2AF_small"/>
</dbReference>
<dbReference type="GO" id="GO:0089701">
    <property type="term" value="C:U2AF complex"/>
    <property type="evidence" value="ECO:0007669"/>
    <property type="project" value="InterPro"/>
</dbReference>
<dbReference type="GO" id="GO:0022857">
    <property type="term" value="F:transmembrane transporter activity"/>
    <property type="evidence" value="ECO:0007669"/>
    <property type="project" value="InterPro"/>
</dbReference>
<comment type="caution">
    <text evidence="16">The sequence shown here is derived from an EMBL/GenBank/DDBJ whole genome shotgun (WGS) entry which is preliminary data.</text>
</comment>
<evidence type="ECO:0000256" key="4">
    <source>
        <dbReference type="ARBA" id="ARBA00022723"/>
    </source>
</evidence>
<evidence type="ECO:0000256" key="6">
    <source>
        <dbReference type="ARBA" id="ARBA00022771"/>
    </source>
</evidence>
<feature type="transmembrane region" description="Helical" evidence="13">
    <location>
        <begin position="373"/>
        <end position="393"/>
    </location>
</feature>
<dbReference type="OrthoDB" id="4476201at2759"/>
<feature type="transmembrane region" description="Helical" evidence="13">
    <location>
        <begin position="269"/>
        <end position="292"/>
    </location>
</feature>
<dbReference type="Proteomes" id="UP001152885">
    <property type="component" value="Unassembled WGS sequence"/>
</dbReference>
<evidence type="ECO:0000256" key="5">
    <source>
        <dbReference type="ARBA" id="ARBA00022737"/>
    </source>
</evidence>
<evidence type="ECO:0000256" key="8">
    <source>
        <dbReference type="ARBA" id="ARBA00022989"/>
    </source>
</evidence>
<dbReference type="Gene3D" id="1.20.1740.10">
    <property type="entry name" value="Amino acid/polyamine transporter I"/>
    <property type="match status" value="2"/>
</dbReference>
<proteinExistence type="predicted"/>
<feature type="transmembrane region" description="Helical" evidence="13">
    <location>
        <begin position="441"/>
        <end position="461"/>
    </location>
</feature>
<dbReference type="EMBL" id="CANTUO010000002">
    <property type="protein sequence ID" value="CAI5757926.1"/>
    <property type="molecule type" value="Genomic_DNA"/>
</dbReference>
<dbReference type="InterPro" id="IPR035979">
    <property type="entry name" value="RBD_domain_sf"/>
</dbReference>
<dbReference type="GO" id="GO:0008270">
    <property type="term" value="F:zinc ion binding"/>
    <property type="evidence" value="ECO:0007669"/>
    <property type="project" value="UniProtKB-KW"/>
</dbReference>
<feature type="transmembrane region" description="Helical" evidence="13">
    <location>
        <begin position="61"/>
        <end position="84"/>
    </location>
</feature>
<evidence type="ECO:0000313" key="17">
    <source>
        <dbReference type="Proteomes" id="UP001152885"/>
    </source>
</evidence>
<dbReference type="PROSITE" id="PS50102">
    <property type="entry name" value="RRM"/>
    <property type="match status" value="1"/>
</dbReference>
<evidence type="ECO:0000256" key="1">
    <source>
        <dbReference type="ARBA" id="ARBA00004141"/>
    </source>
</evidence>
<evidence type="ECO:0000256" key="2">
    <source>
        <dbReference type="ARBA" id="ARBA00022448"/>
    </source>
</evidence>
<dbReference type="AlphaFoldDB" id="A0A9W4TVP9"/>
<feature type="compositionally biased region" description="Low complexity" evidence="12">
    <location>
        <begin position="719"/>
        <end position="734"/>
    </location>
</feature>
<feature type="region of interest" description="Disordered" evidence="12">
    <location>
        <begin position="710"/>
        <end position="734"/>
    </location>
</feature>
<dbReference type="InterPro" id="IPR000571">
    <property type="entry name" value="Znf_CCCH"/>
</dbReference>
<organism evidence="16 17">
    <name type="scientific">Candida verbasci</name>
    <dbReference type="NCBI Taxonomy" id="1227364"/>
    <lineage>
        <taxon>Eukaryota</taxon>
        <taxon>Fungi</taxon>
        <taxon>Dikarya</taxon>
        <taxon>Ascomycota</taxon>
        <taxon>Saccharomycotina</taxon>
        <taxon>Pichiomycetes</taxon>
        <taxon>Debaryomycetaceae</taxon>
        <taxon>Candida/Lodderomyces clade</taxon>
        <taxon>Candida</taxon>
    </lineage>
</organism>
<feature type="domain" description="RRM" evidence="14">
    <location>
        <begin position="549"/>
        <end position="648"/>
    </location>
</feature>
<feature type="zinc finger region" description="C3H1-type" evidence="11">
    <location>
        <begin position="650"/>
        <end position="677"/>
    </location>
</feature>
<feature type="transmembrane region" description="Helical" evidence="13">
    <location>
        <begin position="211"/>
        <end position="232"/>
    </location>
</feature>
<dbReference type="GO" id="GO:0003723">
    <property type="term" value="F:RNA binding"/>
    <property type="evidence" value="ECO:0007669"/>
    <property type="project" value="UniProtKB-UniRule"/>
</dbReference>
<dbReference type="PRINTS" id="PR01848">
    <property type="entry name" value="U2AUXFACTOR"/>
</dbReference>
<keyword evidence="7 11" id="KW-0862">Zinc</keyword>
<keyword evidence="17" id="KW-1185">Reference proteome</keyword>
<feature type="transmembrane region" description="Helical" evidence="13">
    <location>
        <begin position="320"/>
        <end position="343"/>
    </location>
</feature>
<evidence type="ECO:0000256" key="13">
    <source>
        <dbReference type="SAM" id="Phobius"/>
    </source>
</evidence>